<dbReference type="EMBL" id="CP080572">
    <property type="protein sequence ID" value="USH00703.1"/>
    <property type="molecule type" value="Genomic_DNA"/>
</dbReference>
<dbReference type="AlphaFoldDB" id="A0A9E7SE79"/>
<evidence type="ECO:0000313" key="2">
    <source>
        <dbReference type="Proteomes" id="UP001056425"/>
    </source>
</evidence>
<gene>
    <name evidence="1" type="ORF">K1720_04520</name>
</gene>
<organism evidence="1 2">
    <name type="scientific">Thermococcus argininiproducens</name>
    <dbReference type="NCBI Taxonomy" id="2866384"/>
    <lineage>
        <taxon>Archaea</taxon>
        <taxon>Methanobacteriati</taxon>
        <taxon>Methanobacteriota</taxon>
        <taxon>Thermococci</taxon>
        <taxon>Thermococcales</taxon>
        <taxon>Thermococcaceae</taxon>
        <taxon>Thermococcus</taxon>
    </lineage>
</organism>
<keyword evidence="2" id="KW-1185">Reference proteome</keyword>
<name>A0A9E7SE79_9EURY</name>
<dbReference type="RefSeq" id="WP_251950272.1">
    <property type="nucleotide sequence ID" value="NZ_CP080572.1"/>
</dbReference>
<evidence type="ECO:0008006" key="3">
    <source>
        <dbReference type="Google" id="ProtNLM"/>
    </source>
</evidence>
<dbReference type="InterPro" id="IPR011990">
    <property type="entry name" value="TPR-like_helical_dom_sf"/>
</dbReference>
<dbReference type="KEGG" id="thei:K1720_04520"/>
<evidence type="ECO:0000313" key="1">
    <source>
        <dbReference type="EMBL" id="USH00703.1"/>
    </source>
</evidence>
<accession>A0A9E7SE79</accession>
<reference evidence="1 2" key="1">
    <citation type="submission" date="2021-08" db="EMBL/GenBank/DDBJ databases">
        <title>Thermococcus onnuriiensis IOH2.</title>
        <authorList>
            <person name="Park Y.-J."/>
        </authorList>
    </citation>
    <scope>NUCLEOTIDE SEQUENCE [LARGE SCALE GENOMIC DNA]</scope>
    <source>
        <strain evidence="1 2">IOH2</strain>
    </source>
</reference>
<dbReference type="Proteomes" id="UP001056425">
    <property type="component" value="Chromosome"/>
</dbReference>
<proteinExistence type="predicted"/>
<sequence>MKKEELAVLVFKDAQKALNNKQLEIAKEKFSTVMELAEGSHPWLYFEACFGLVETYIEEENYKNAINNAFKAILYAPNQEMYFLGLERLKSIFIIIKKNNKISSLSSNFETVTEKKNEELYDFSRAINAIARGNHREAQSIINSLKTNELKNIIRLLLE</sequence>
<protein>
    <recommendedName>
        <fullName evidence="3">Tetratricopeptide repeat protein</fullName>
    </recommendedName>
</protein>
<dbReference type="Gene3D" id="1.25.40.10">
    <property type="entry name" value="Tetratricopeptide repeat domain"/>
    <property type="match status" value="1"/>
</dbReference>
<dbReference type="GeneID" id="72777583"/>